<evidence type="ECO:0000256" key="1">
    <source>
        <dbReference type="ARBA" id="ARBA00001946"/>
    </source>
</evidence>
<evidence type="ECO:0000259" key="4">
    <source>
        <dbReference type="PROSITE" id="PS50113"/>
    </source>
</evidence>
<dbReference type="CDD" id="cd00130">
    <property type="entry name" value="PAS"/>
    <property type="match status" value="2"/>
</dbReference>
<accession>A0A6N7Q534</accession>
<dbReference type="NCBIfam" id="TIGR00229">
    <property type="entry name" value="sensory_box"/>
    <property type="match status" value="2"/>
</dbReference>
<feature type="domain" description="PAC" evidence="4">
    <location>
        <begin position="140"/>
        <end position="194"/>
    </location>
</feature>
<dbReference type="PANTHER" id="PTHR44757:SF2">
    <property type="entry name" value="BIOFILM ARCHITECTURE MAINTENANCE PROTEIN MBAA"/>
    <property type="match status" value="1"/>
</dbReference>
<organism evidence="7 10">
    <name type="scientific">Xanthomonas sontii</name>
    <dbReference type="NCBI Taxonomy" id="2650745"/>
    <lineage>
        <taxon>Bacteria</taxon>
        <taxon>Pseudomonadati</taxon>
        <taxon>Pseudomonadota</taxon>
        <taxon>Gammaproteobacteria</taxon>
        <taxon>Lysobacterales</taxon>
        <taxon>Lysobacteraceae</taxon>
        <taxon>Xanthomonas</taxon>
    </lineage>
</organism>
<dbReference type="Proteomes" id="UP000437931">
    <property type="component" value="Unassembled WGS sequence"/>
</dbReference>
<dbReference type="SUPFAM" id="SSF55073">
    <property type="entry name" value="Nucleotide cyclase"/>
    <property type="match status" value="1"/>
</dbReference>
<evidence type="ECO:0000313" key="7">
    <source>
        <dbReference type="EMBL" id="MRG99492.1"/>
    </source>
</evidence>
<dbReference type="PROSITE" id="PS50883">
    <property type="entry name" value="EAL"/>
    <property type="match status" value="1"/>
</dbReference>
<dbReference type="SMART" id="SM00267">
    <property type="entry name" value="GGDEF"/>
    <property type="match status" value="1"/>
</dbReference>
<dbReference type="PROSITE" id="PS50113">
    <property type="entry name" value="PAC"/>
    <property type="match status" value="2"/>
</dbReference>
<keyword evidence="9" id="KW-1185">Reference proteome</keyword>
<reference evidence="9 10" key="1">
    <citation type="submission" date="2019-11" db="EMBL/GenBank/DDBJ databases">
        <title>First report of rice panicle blight caused by Xanthomonas sp. in Iran.</title>
        <authorList>
            <person name="Mirghasempour S.A."/>
            <person name="Huang S."/>
            <person name="Brady C.L."/>
            <person name="Studholme D.J."/>
        </authorList>
    </citation>
    <scope>NUCLEOTIDE SEQUENCE [LARGE SCALE GENOMIC DNA]</scope>
    <source>
        <strain evidence="7 10">ASD011</strain>
        <strain evidence="9">SAM114</strain>
    </source>
</reference>
<dbReference type="InterPro" id="IPR000014">
    <property type="entry name" value="PAS"/>
</dbReference>
<dbReference type="SUPFAM" id="SSF55785">
    <property type="entry name" value="PYP-like sensor domain (PAS domain)"/>
    <property type="match status" value="2"/>
</dbReference>
<dbReference type="InterPro" id="IPR052155">
    <property type="entry name" value="Biofilm_reg_signaling"/>
</dbReference>
<evidence type="ECO:0000313" key="9">
    <source>
        <dbReference type="Proteomes" id="UP000437931"/>
    </source>
</evidence>
<dbReference type="SMART" id="SM00052">
    <property type="entry name" value="EAL"/>
    <property type="match status" value="1"/>
</dbReference>
<keyword evidence="2" id="KW-0472">Membrane</keyword>
<dbReference type="PANTHER" id="PTHR44757">
    <property type="entry name" value="DIGUANYLATE CYCLASE DGCP"/>
    <property type="match status" value="1"/>
</dbReference>
<dbReference type="NCBIfam" id="TIGR00254">
    <property type="entry name" value="GGDEF"/>
    <property type="match status" value="1"/>
</dbReference>
<dbReference type="InterPro" id="IPR035919">
    <property type="entry name" value="EAL_sf"/>
</dbReference>
<dbReference type="SUPFAM" id="SSF141868">
    <property type="entry name" value="EAL domain-like"/>
    <property type="match status" value="1"/>
</dbReference>
<dbReference type="Proteomes" id="UP000439314">
    <property type="component" value="Unassembled WGS sequence"/>
</dbReference>
<comment type="caution">
    <text evidence="7">The sequence shown here is derived from an EMBL/GenBank/DDBJ whole genome shotgun (WGS) entry which is preliminary data.</text>
</comment>
<dbReference type="Pfam" id="PF00563">
    <property type="entry name" value="EAL"/>
    <property type="match status" value="1"/>
</dbReference>
<dbReference type="InterPro" id="IPR013655">
    <property type="entry name" value="PAS_fold_3"/>
</dbReference>
<protein>
    <submittedName>
        <fullName evidence="7">EAL domain-containing protein</fullName>
    </submittedName>
</protein>
<dbReference type="InterPro" id="IPR043128">
    <property type="entry name" value="Rev_trsase/Diguanyl_cyclase"/>
</dbReference>
<dbReference type="Pfam" id="PF13426">
    <property type="entry name" value="PAS_9"/>
    <property type="match status" value="1"/>
</dbReference>
<dbReference type="PROSITE" id="PS50887">
    <property type="entry name" value="GGDEF"/>
    <property type="match status" value="1"/>
</dbReference>
<proteinExistence type="predicted"/>
<comment type="cofactor">
    <cofactor evidence="1">
        <name>Mg(2+)</name>
        <dbReference type="ChEBI" id="CHEBI:18420"/>
    </cofactor>
</comment>
<dbReference type="Gene3D" id="3.30.70.270">
    <property type="match status" value="1"/>
</dbReference>
<dbReference type="InterPro" id="IPR000160">
    <property type="entry name" value="GGDEF_dom"/>
</dbReference>
<feature type="domain" description="GGDEF" evidence="6">
    <location>
        <begin position="343"/>
        <end position="477"/>
    </location>
</feature>
<dbReference type="GO" id="GO:0003824">
    <property type="term" value="F:catalytic activity"/>
    <property type="evidence" value="ECO:0007669"/>
    <property type="project" value="UniProtKB-ARBA"/>
</dbReference>
<dbReference type="CDD" id="cd01949">
    <property type="entry name" value="GGDEF"/>
    <property type="match status" value="1"/>
</dbReference>
<evidence type="ECO:0000313" key="8">
    <source>
        <dbReference type="EMBL" id="MRH73824.1"/>
    </source>
</evidence>
<dbReference type="FunFam" id="3.30.70.270:FF:000001">
    <property type="entry name" value="Diguanylate cyclase domain protein"/>
    <property type="match status" value="1"/>
</dbReference>
<dbReference type="AlphaFoldDB" id="A0A6N7Q534"/>
<dbReference type="Pfam" id="PF08447">
    <property type="entry name" value="PAS_3"/>
    <property type="match status" value="1"/>
</dbReference>
<dbReference type="PROSITE" id="PS50112">
    <property type="entry name" value="PAS"/>
    <property type="match status" value="1"/>
</dbReference>
<dbReference type="InterPro" id="IPR029787">
    <property type="entry name" value="Nucleotide_cyclase"/>
</dbReference>
<sequence length="744" mass="82521">MPLEHVAAGAAERTGLALFGETLLAAWPLVALAALAAGGVAALFALRSRRRLREQLQRHAQLQQRDQHLKLALWASGEHFWDYDLQQRRLRLMRADEATPHAQDIGLVIRENEPLRIHPDDVQQARQVLQEHLQGLTAIYTAEYRVDLAGDGVWHWARVRGRVVDYDASGAPRRLAGTARDITSHRQADLERRIAAEVLRSMGEAVAVLDEDRRFISVNPAFTRITGYSEREVLGQPMALIDHAPETPAAPVADHGRHWRGEAWKRRKDGQEILCHLRRNTVVDADGRQSFQVVVLEDITEQKRAEQELRYLANYDTLTSLPNRALLSERLARAIVRARRQAGSVAVLFLDLDRFKDINDSLGHAVGDRVLRAVAERLQQAVGPQHTVARLAGDEFTVVVEDIVSQGEAEAVAARVLAAFEAPLRLDERREVAVSTSIGISLFPQHALLPSELLKHADTAMYQAKAAGRRNAQVYSARMDEATRHRATLASTLRKIPLDQELKLVYQPRYSLRTQRVVGVEALLRWHSADFGPVSPSQFIPLAEETGLILEIGEWVLRQACGALRDWRRMGLTDLCMSVNVSAIQLERGNLPELMAGILAETGVPAANIELELTESVVMSQVGKNAELLRACRKLGLTLAIDDFGTGYSSLAYLKRLPINTLKIDQEFIGDLTRDPDDEAITSTIIAMGHSLALKVVAEGVEDAGQLAFLRAHGCDEIQGHLVAPALEPDACLRLLQQPLRLPA</sequence>
<feature type="domain" description="PAC" evidence="4">
    <location>
        <begin position="259"/>
        <end position="311"/>
    </location>
</feature>
<keyword evidence="2" id="KW-1133">Transmembrane helix</keyword>
<dbReference type="SMART" id="SM00091">
    <property type="entry name" value="PAS"/>
    <property type="match status" value="1"/>
</dbReference>
<feature type="domain" description="PAS" evidence="3">
    <location>
        <begin position="191"/>
        <end position="236"/>
    </location>
</feature>
<dbReference type="Gene3D" id="3.20.20.450">
    <property type="entry name" value="EAL domain"/>
    <property type="match status" value="1"/>
</dbReference>
<feature type="domain" description="EAL" evidence="5">
    <location>
        <begin position="486"/>
        <end position="740"/>
    </location>
</feature>
<dbReference type="InterPro" id="IPR001633">
    <property type="entry name" value="EAL_dom"/>
</dbReference>
<dbReference type="InterPro" id="IPR000700">
    <property type="entry name" value="PAS-assoc_C"/>
</dbReference>
<gene>
    <name evidence="7" type="ORF">GIY21_04205</name>
    <name evidence="8" type="ORF">GIY22_04195</name>
</gene>
<dbReference type="SMART" id="SM00086">
    <property type="entry name" value="PAC"/>
    <property type="match status" value="2"/>
</dbReference>
<evidence type="ECO:0000259" key="6">
    <source>
        <dbReference type="PROSITE" id="PS50887"/>
    </source>
</evidence>
<dbReference type="InterPro" id="IPR001610">
    <property type="entry name" value="PAC"/>
</dbReference>
<reference evidence="8" key="2">
    <citation type="journal article" date="2020" name="Plant Dis.">
        <title>A Grain Rot of Rice in Iran Caused by a Xanthomonas Strain Closely Related to X. sacchari.</title>
        <authorList>
            <person name="Mirghasempour S.A."/>
            <person name="Huang S."/>
            <person name="Studholme D.J."/>
            <person name="Brady C.L."/>
        </authorList>
    </citation>
    <scope>NUCLEOTIDE SEQUENCE</scope>
    <source>
        <strain evidence="8">SAM114</strain>
    </source>
</reference>
<evidence type="ECO:0000256" key="2">
    <source>
        <dbReference type="SAM" id="Phobius"/>
    </source>
</evidence>
<dbReference type="CDD" id="cd01948">
    <property type="entry name" value="EAL"/>
    <property type="match status" value="1"/>
</dbReference>
<evidence type="ECO:0000259" key="3">
    <source>
        <dbReference type="PROSITE" id="PS50112"/>
    </source>
</evidence>
<dbReference type="Gene3D" id="3.30.450.20">
    <property type="entry name" value="PAS domain"/>
    <property type="match status" value="2"/>
</dbReference>
<evidence type="ECO:0000313" key="10">
    <source>
        <dbReference type="Proteomes" id="UP000439314"/>
    </source>
</evidence>
<dbReference type="EMBL" id="WJPN01000002">
    <property type="protein sequence ID" value="MRG99492.1"/>
    <property type="molecule type" value="Genomic_DNA"/>
</dbReference>
<name>A0A6N7Q534_9XANT</name>
<dbReference type="Pfam" id="PF00990">
    <property type="entry name" value="GGDEF"/>
    <property type="match status" value="1"/>
</dbReference>
<evidence type="ECO:0000259" key="5">
    <source>
        <dbReference type="PROSITE" id="PS50883"/>
    </source>
</evidence>
<dbReference type="EMBL" id="WJPM01000002">
    <property type="protein sequence ID" value="MRH73824.1"/>
    <property type="molecule type" value="Genomic_DNA"/>
</dbReference>
<keyword evidence="2" id="KW-0812">Transmembrane</keyword>
<feature type="transmembrane region" description="Helical" evidence="2">
    <location>
        <begin position="25"/>
        <end position="46"/>
    </location>
</feature>
<dbReference type="InterPro" id="IPR035965">
    <property type="entry name" value="PAS-like_dom_sf"/>
</dbReference>